<gene>
    <name evidence="2" type="ORF">A2704_05965</name>
</gene>
<protein>
    <submittedName>
        <fullName evidence="2">Uncharacterized protein</fullName>
    </submittedName>
</protein>
<evidence type="ECO:0000313" key="2">
    <source>
        <dbReference type="EMBL" id="OGG50901.1"/>
    </source>
</evidence>
<dbReference type="Proteomes" id="UP000176445">
    <property type="component" value="Unassembled WGS sequence"/>
</dbReference>
<reference evidence="2 3" key="1">
    <citation type="journal article" date="2016" name="Nat. Commun.">
        <title>Thousands of microbial genomes shed light on interconnected biogeochemical processes in an aquifer system.</title>
        <authorList>
            <person name="Anantharaman K."/>
            <person name="Brown C.T."/>
            <person name="Hug L.A."/>
            <person name="Sharon I."/>
            <person name="Castelle C.J."/>
            <person name="Probst A.J."/>
            <person name="Thomas B.C."/>
            <person name="Singh A."/>
            <person name="Wilkins M.J."/>
            <person name="Karaoz U."/>
            <person name="Brodie E.L."/>
            <person name="Williams K.H."/>
            <person name="Hubbard S.S."/>
            <person name="Banfield J.F."/>
        </authorList>
    </citation>
    <scope>NUCLEOTIDE SEQUENCE [LARGE SCALE GENOMIC DNA]</scope>
</reference>
<sequence>MLNNNKKALIWGGAFGLVAPFVGMFVGLQVSPVVANILMFPILGMSMVLNSPFGMWSPALMLAGLLVSIVVWAIVFAIASALLKQIRG</sequence>
<keyword evidence="1" id="KW-0812">Transmembrane</keyword>
<keyword evidence="1" id="KW-0472">Membrane</keyword>
<keyword evidence="1" id="KW-1133">Transmembrane helix</keyword>
<evidence type="ECO:0000313" key="3">
    <source>
        <dbReference type="Proteomes" id="UP000176445"/>
    </source>
</evidence>
<accession>A0A1F6CPG3</accession>
<proteinExistence type="predicted"/>
<feature type="transmembrane region" description="Helical" evidence="1">
    <location>
        <begin position="59"/>
        <end position="83"/>
    </location>
</feature>
<name>A0A1F6CPG3_9BACT</name>
<organism evidence="2 3">
    <name type="scientific">Candidatus Kaiserbacteria bacterium RIFCSPHIGHO2_01_FULL_54_36b</name>
    <dbReference type="NCBI Taxonomy" id="1798483"/>
    <lineage>
        <taxon>Bacteria</taxon>
        <taxon>Candidatus Kaiseribacteriota</taxon>
    </lineage>
</organism>
<evidence type="ECO:0000256" key="1">
    <source>
        <dbReference type="SAM" id="Phobius"/>
    </source>
</evidence>
<dbReference type="AlphaFoldDB" id="A0A1F6CPG3"/>
<dbReference type="EMBL" id="MFKW01000042">
    <property type="protein sequence ID" value="OGG50901.1"/>
    <property type="molecule type" value="Genomic_DNA"/>
</dbReference>
<comment type="caution">
    <text evidence="2">The sequence shown here is derived from an EMBL/GenBank/DDBJ whole genome shotgun (WGS) entry which is preliminary data.</text>
</comment>